<evidence type="ECO:0000256" key="11">
    <source>
        <dbReference type="ARBA" id="ARBA00023204"/>
    </source>
</evidence>
<dbReference type="EC" id="3.1.21.10" evidence="13 14"/>
<dbReference type="GO" id="GO:0048476">
    <property type="term" value="C:Holliday junction resolvase complex"/>
    <property type="evidence" value="ECO:0007669"/>
    <property type="project" value="UniProtKB-UniRule"/>
</dbReference>
<dbReference type="GO" id="GO:0006281">
    <property type="term" value="P:DNA repair"/>
    <property type="evidence" value="ECO:0007669"/>
    <property type="project" value="UniProtKB-UniRule"/>
</dbReference>
<evidence type="ECO:0000256" key="3">
    <source>
        <dbReference type="ARBA" id="ARBA00022722"/>
    </source>
</evidence>
<dbReference type="PANTHER" id="PTHR30194">
    <property type="entry name" value="CROSSOVER JUNCTION ENDODEOXYRIBONUCLEASE RUVC"/>
    <property type="match status" value="1"/>
</dbReference>
<evidence type="ECO:0000313" key="16">
    <source>
        <dbReference type="Proteomes" id="UP000176723"/>
    </source>
</evidence>
<dbReference type="InterPro" id="IPR002176">
    <property type="entry name" value="X-over_junc_endoDNase_RuvC"/>
</dbReference>
<evidence type="ECO:0000256" key="8">
    <source>
        <dbReference type="ARBA" id="ARBA00022842"/>
    </source>
</evidence>
<comment type="subunit">
    <text evidence="13">Homodimer which binds Holliday junction (HJ) DNA. The HJ becomes 2-fold symmetrical on binding to RuvC with unstacked arms; it has a different conformation from HJ DNA in complex with RuvA. In the full resolvosome a probable DNA-RuvA(4)-RuvB(12)-RuvC(2) complex forms which resolves the HJ.</text>
</comment>
<dbReference type="AlphaFoldDB" id="A0A1G1W1C3"/>
<keyword evidence="9 13" id="KW-0238">DNA-binding</keyword>
<feature type="binding site" evidence="13">
    <location>
        <position position="67"/>
    </location>
    <ligand>
        <name>Mg(2+)</name>
        <dbReference type="ChEBI" id="CHEBI:18420"/>
        <label>2</label>
    </ligand>
</feature>
<protein>
    <recommendedName>
        <fullName evidence="13 14">Crossover junction endodeoxyribonuclease RuvC</fullName>
        <ecNumber evidence="13 14">3.1.21.10</ecNumber>
    </recommendedName>
    <alternativeName>
        <fullName evidence="13">Holliday junction nuclease RuvC</fullName>
    </alternativeName>
    <alternativeName>
        <fullName evidence="13">Holliday junction resolvase RuvC</fullName>
    </alternativeName>
</protein>
<dbReference type="InterPro" id="IPR020563">
    <property type="entry name" value="X-over_junc_endoDNase_Mg_BS"/>
</dbReference>
<evidence type="ECO:0000256" key="12">
    <source>
        <dbReference type="ARBA" id="ARBA00029354"/>
    </source>
</evidence>
<dbReference type="STRING" id="1797593.A3A65_00390"/>
<comment type="catalytic activity">
    <reaction evidence="12 13">
        <text>Endonucleolytic cleavage at a junction such as a reciprocal single-stranded crossover between two homologous DNA duplexes (Holliday junction).</text>
        <dbReference type="EC" id="3.1.21.10"/>
    </reaction>
</comment>
<feature type="active site" evidence="13">
    <location>
        <position position="67"/>
    </location>
</feature>
<dbReference type="PRINTS" id="PR00696">
    <property type="entry name" value="RSOLVASERUVC"/>
</dbReference>
<keyword evidence="6 13" id="KW-0227">DNA damage</keyword>
<dbReference type="GO" id="GO:0005737">
    <property type="term" value="C:cytoplasm"/>
    <property type="evidence" value="ECO:0007669"/>
    <property type="project" value="UniProtKB-SubCell"/>
</dbReference>
<keyword evidence="4 13" id="KW-0479">Metal-binding</keyword>
<keyword evidence="11 13" id="KW-0234">DNA repair</keyword>
<keyword evidence="7 13" id="KW-0378">Hydrolase</keyword>
<evidence type="ECO:0000256" key="9">
    <source>
        <dbReference type="ARBA" id="ARBA00023125"/>
    </source>
</evidence>
<proteinExistence type="inferred from homology"/>
<dbReference type="GO" id="GO:0000287">
    <property type="term" value="F:magnesium ion binding"/>
    <property type="evidence" value="ECO:0007669"/>
    <property type="project" value="UniProtKB-UniRule"/>
</dbReference>
<dbReference type="NCBIfam" id="TIGR00228">
    <property type="entry name" value="ruvC"/>
    <property type="match status" value="1"/>
</dbReference>
<dbReference type="GO" id="GO:0003677">
    <property type="term" value="F:DNA binding"/>
    <property type="evidence" value="ECO:0007669"/>
    <property type="project" value="UniProtKB-KW"/>
</dbReference>
<keyword evidence="2 13" id="KW-0963">Cytoplasm</keyword>
<name>A0A1G1W1C3_9BACT</name>
<evidence type="ECO:0000256" key="6">
    <source>
        <dbReference type="ARBA" id="ARBA00022763"/>
    </source>
</evidence>
<dbReference type="GO" id="GO:0006310">
    <property type="term" value="P:DNA recombination"/>
    <property type="evidence" value="ECO:0007669"/>
    <property type="project" value="UniProtKB-UniRule"/>
</dbReference>
<dbReference type="Pfam" id="PF02075">
    <property type="entry name" value="RuvC"/>
    <property type="match status" value="1"/>
</dbReference>
<keyword evidence="8 13" id="KW-0460">Magnesium</keyword>
<keyword evidence="10 13" id="KW-0233">DNA recombination</keyword>
<dbReference type="InterPro" id="IPR012337">
    <property type="entry name" value="RNaseH-like_sf"/>
</dbReference>
<accession>A0A1G1W1C3</accession>
<dbReference type="EMBL" id="MHCL01000011">
    <property type="protein sequence ID" value="OGY21462.1"/>
    <property type="molecule type" value="Genomic_DNA"/>
</dbReference>
<gene>
    <name evidence="13" type="primary">ruvC</name>
    <name evidence="15" type="ORF">A3A65_00390</name>
</gene>
<dbReference type="Proteomes" id="UP000176723">
    <property type="component" value="Unassembled WGS sequence"/>
</dbReference>
<feature type="binding site" evidence="13">
    <location>
        <position position="140"/>
    </location>
    <ligand>
        <name>Mg(2+)</name>
        <dbReference type="ChEBI" id="CHEBI:18420"/>
        <label>1</label>
    </ligand>
</feature>
<dbReference type="CDD" id="cd16962">
    <property type="entry name" value="RuvC"/>
    <property type="match status" value="1"/>
</dbReference>
<feature type="binding site" evidence="13">
    <location>
        <position position="7"/>
    </location>
    <ligand>
        <name>Mg(2+)</name>
        <dbReference type="ChEBI" id="CHEBI:18420"/>
        <label>1</label>
    </ligand>
</feature>
<dbReference type="FunFam" id="3.30.420.10:FF:000002">
    <property type="entry name" value="Crossover junction endodeoxyribonuclease RuvC"/>
    <property type="match status" value="1"/>
</dbReference>
<dbReference type="NCBIfam" id="NF000711">
    <property type="entry name" value="PRK00039.2-1"/>
    <property type="match status" value="1"/>
</dbReference>
<dbReference type="HAMAP" id="MF_00034">
    <property type="entry name" value="RuvC"/>
    <property type="match status" value="1"/>
</dbReference>
<keyword evidence="5 13" id="KW-0255">Endonuclease</keyword>
<organism evidence="15 16">
    <name type="scientific">Candidatus Chisholmbacteria bacterium RIFCSPLOWO2_01_FULL_49_14</name>
    <dbReference type="NCBI Taxonomy" id="1797593"/>
    <lineage>
        <taxon>Bacteria</taxon>
        <taxon>Candidatus Chisholmiibacteriota</taxon>
    </lineage>
</organism>
<evidence type="ECO:0000256" key="13">
    <source>
        <dbReference type="HAMAP-Rule" id="MF_00034"/>
    </source>
</evidence>
<comment type="function">
    <text evidence="13">The RuvA-RuvB-RuvC complex processes Holliday junction (HJ) DNA during genetic recombination and DNA repair. Endonuclease that resolves HJ intermediates. Cleaves cruciform DNA by making single-stranded nicks across the HJ at symmetrical positions within the homologous arms, yielding a 5'-phosphate and a 3'-hydroxyl group; requires a central core of homology in the junction. The consensus cleavage sequence is 5'-(A/T)TT(C/G)-3'. Cleavage occurs on the 3'-side of the TT dinucleotide at the point of strand exchange. HJ branch migration catalyzed by RuvA-RuvB allows RuvC to scan DNA until it finds its consensus sequence, where it cleaves and resolves the cruciform DNA.</text>
</comment>
<evidence type="ECO:0000256" key="4">
    <source>
        <dbReference type="ARBA" id="ARBA00022723"/>
    </source>
</evidence>
<comment type="similarity">
    <text evidence="1 13">Belongs to the RuvC family.</text>
</comment>
<comment type="caution">
    <text evidence="15">The sequence shown here is derived from an EMBL/GenBank/DDBJ whole genome shotgun (WGS) entry which is preliminary data.</text>
</comment>
<feature type="active site" evidence="13">
    <location>
        <position position="7"/>
    </location>
</feature>
<evidence type="ECO:0000256" key="10">
    <source>
        <dbReference type="ARBA" id="ARBA00023172"/>
    </source>
</evidence>
<evidence type="ECO:0000313" key="15">
    <source>
        <dbReference type="EMBL" id="OGY21462.1"/>
    </source>
</evidence>
<comment type="cofactor">
    <cofactor evidence="13">
        <name>Mg(2+)</name>
        <dbReference type="ChEBI" id="CHEBI:18420"/>
    </cofactor>
    <text evidence="13">Binds 2 Mg(2+) ion per subunit.</text>
</comment>
<evidence type="ECO:0000256" key="14">
    <source>
        <dbReference type="NCBIfam" id="TIGR00228"/>
    </source>
</evidence>
<reference evidence="15 16" key="1">
    <citation type="journal article" date="2016" name="Nat. Commun.">
        <title>Thousands of microbial genomes shed light on interconnected biogeochemical processes in an aquifer system.</title>
        <authorList>
            <person name="Anantharaman K."/>
            <person name="Brown C.T."/>
            <person name="Hug L.A."/>
            <person name="Sharon I."/>
            <person name="Castelle C.J."/>
            <person name="Probst A.J."/>
            <person name="Thomas B.C."/>
            <person name="Singh A."/>
            <person name="Wilkins M.J."/>
            <person name="Karaoz U."/>
            <person name="Brodie E.L."/>
            <person name="Williams K.H."/>
            <person name="Hubbard S.S."/>
            <person name="Banfield J.F."/>
        </authorList>
    </citation>
    <scope>NUCLEOTIDE SEQUENCE [LARGE SCALE GENOMIC DNA]</scope>
</reference>
<dbReference type="PROSITE" id="PS01321">
    <property type="entry name" value="RUVC"/>
    <property type="match status" value="1"/>
</dbReference>
<dbReference type="InterPro" id="IPR036397">
    <property type="entry name" value="RNaseH_sf"/>
</dbReference>
<evidence type="ECO:0000256" key="1">
    <source>
        <dbReference type="ARBA" id="ARBA00009518"/>
    </source>
</evidence>
<evidence type="ECO:0000256" key="2">
    <source>
        <dbReference type="ARBA" id="ARBA00022490"/>
    </source>
</evidence>
<dbReference type="PANTHER" id="PTHR30194:SF3">
    <property type="entry name" value="CROSSOVER JUNCTION ENDODEOXYRIBONUCLEASE RUVC"/>
    <property type="match status" value="1"/>
</dbReference>
<evidence type="ECO:0000256" key="5">
    <source>
        <dbReference type="ARBA" id="ARBA00022759"/>
    </source>
</evidence>
<dbReference type="GO" id="GO:0008821">
    <property type="term" value="F:crossover junction DNA endonuclease activity"/>
    <property type="evidence" value="ECO:0007669"/>
    <property type="project" value="UniProtKB-UniRule"/>
</dbReference>
<sequence length="158" mass="17298">MRILGIDPGIERTGWAVIDASRGASKALAYDCIMTGRGLPLETRLVTIFTSLRRIIKTHKPRQSAIEKLYFSANVKTALTVGHARGVVLLALALENLPVFHYNPLEIKLAVSGYGRADKSQVKKMVNFLLHLDAQIKIDDVSDALAVALTHAAIKKPE</sequence>
<evidence type="ECO:0000256" key="7">
    <source>
        <dbReference type="ARBA" id="ARBA00022801"/>
    </source>
</evidence>
<keyword evidence="3 13" id="KW-0540">Nuclease</keyword>
<dbReference type="Gene3D" id="3.30.420.10">
    <property type="entry name" value="Ribonuclease H-like superfamily/Ribonuclease H"/>
    <property type="match status" value="1"/>
</dbReference>
<feature type="active site" evidence="13">
    <location>
        <position position="140"/>
    </location>
</feature>
<comment type="subcellular location">
    <subcellularLocation>
        <location evidence="13">Cytoplasm</location>
    </subcellularLocation>
</comment>
<dbReference type="SUPFAM" id="SSF53098">
    <property type="entry name" value="Ribonuclease H-like"/>
    <property type="match status" value="1"/>
</dbReference>